<proteinExistence type="predicted"/>
<dbReference type="InterPro" id="IPR009071">
    <property type="entry name" value="HMG_box_dom"/>
</dbReference>
<reference evidence="3" key="1">
    <citation type="submission" date="2020-03" db="EMBL/GenBank/DDBJ databases">
        <title>Draft Genome Sequence of Cylindrodendrum hubeiense.</title>
        <authorList>
            <person name="Buettner E."/>
            <person name="Kellner H."/>
        </authorList>
    </citation>
    <scope>NUCLEOTIDE SEQUENCE</scope>
    <source>
        <strain evidence="3">IHI 201604</strain>
    </source>
</reference>
<evidence type="ECO:0000259" key="2">
    <source>
        <dbReference type="SMART" id="SM00398"/>
    </source>
</evidence>
<organism evidence="3 4">
    <name type="scientific">Cylindrodendrum hubeiense</name>
    <dbReference type="NCBI Taxonomy" id="595255"/>
    <lineage>
        <taxon>Eukaryota</taxon>
        <taxon>Fungi</taxon>
        <taxon>Dikarya</taxon>
        <taxon>Ascomycota</taxon>
        <taxon>Pezizomycotina</taxon>
        <taxon>Sordariomycetes</taxon>
        <taxon>Hypocreomycetidae</taxon>
        <taxon>Hypocreales</taxon>
        <taxon>Nectriaceae</taxon>
        <taxon>Cylindrodendrum</taxon>
    </lineage>
</organism>
<dbReference type="Gene3D" id="1.10.30.10">
    <property type="entry name" value="High mobility group box domain"/>
    <property type="match status" value="1"/>
</dbReference>
<sequence>MRPRAEIPEAELELPRDVPITFVTTTFQGDVNVFLPETFDIRCVHRIAMNFSKSRCITILIARNACNTPPPESKVVYWDSDSSEAEPEPQPEPQPEPHIPRPRNKWIMYRQAKSQEIAQQNSGITAAEIYETPDVKAYWQALAEEEDLRHKAQYPDYKFTTKKKTT</sequence>
<evidence type="ECO:0000313" key="4">
    <source>
        <dbReference type="Proteomes" id="UP000722485"/>
    </source>
</evidence>
<name>A0A9P5L7M6_9HYPO</name>
<protein>
    <recommendedName>
        <fullName evidence="2">HMG box domain-containing protein</fullName>
    </recommendedName>
</protein>
<dbReference type="AlphaFoldDB" id="A0A9P5L7M6"/>
<dbReference type="InterPro" id="IPR036910">
    <property type="entry name" value="HMG_box_dom_sf"/>
</dbReference>
<comment type="caution">
    <text evidence="3">The sequence shown here is derived from an EMBL/GenBank/DDBJ whole genome shotgun (WGS) entry which is preliminary data.</text>
</comment>
<evidence type="ECO:0000313" key="3">
    <source>
        <dbReference type="EMBL" id="KAF7548330.1"/>
    </source>
</evidence>
<dbReference type="EMBL" id="JAANBB010000151">
    <property type="protein sequence ID" value="KAF7548330.1"/>
    <property type="molecule type" value="Genomic_DNA"/>
</dbReference>
<dbReference type="Pfam" id="PF00505">
    <property type="entry name" value="HMG_box"/>
    <property type="match status" value="1"/>
</dbReference>
<gene>
    <name evidence="3" type="ORF">G7Z17_g7127</name>
</gene>
<dbReference type="OrthoDB" id="6247875at2759"/>
<dbReference type="CDD" id="cd01389">
    <property type="entry name" value="HMG-box_ROX1-like"/>
    <property type="match status" value="1"/>
</dbReference>
<evidence type="ECO:0000256" key="1">
    <source>
        <dbReference type="SAM" id="MobiDB-lite"/>
    </source>
</evidence>
<dbReference type="SUPFAM" id="SSF47095">
    <property type="entry name" value="HMG-box"/>
    <property type="match status" value="1"/>
</dbReference>
<keyword evidence="4" id="KW-1185">Reference proteome</keyword>
<dbReference type="SMART" id="SM00398">
    <property type="entry name" value="HMG"/>
    <property type="match status" value="1"/>
</dbReference>
<accession>A0A9P5L7M6</accession>
<feature type="domain" description="HMG box" evidence="2">
    <location>
        <begin position="98"/>
        <end position="159"/>
    </location>
</feature>
<dbReference type="Proteomes" id="UP000722485">
    <property type="component" value="Unassembled WGS sequence"/>
</dbReference>
<feature type="region of interest" description="Disordered" evidence="1">
    <location>
        <begin position="68"/>
        <end position="104"/>
    </location>
</feature>